<feature type="coiled-coil region" evidence="1">
    <location>
        <begin position="31"/>
        <end position="83"/>
    </location>
</feature>
<sequence length="926" mass="105696">MKNITISIMAFLLALLLPVNTQGHSENIKEVEVVEADIEEVESNIEENNKEVSTPIMENSTIKDRKIENIGDASEERKEFQKEKVLQDENSIQEQIVKNEKTAKSNISSFSIPNQEEMPLGDDRIRDGASYWATSNIREWLNSDQKNVKYTNIPPDYKNESGFLYEFTESERNAIAVTKRRSILVGKDNRVRDGGIKALAIFPDGGANTFKYMNHAIRDFNVNWKDYYYHNVNDKVFLLSPHEIHFYIQQKGISLRKQDTNGIYRNWWSTANLWNGNFEQPLFIDSNGFIGRVRTSTEQGIVPAIHLKPTTILNGKKAHELTIGEKVTFGKYNNQAIQWIVINKTPEGYPLLWSERILTQKQYQKQGDKVYRYSESINFAKEDISISDDLKVYNKYGDTKPPKLYVTNRQELDERKNANFMLYLKAEDESGIEKIILDDGTELKSDHASVLIEQNKNYYFQAVDKAGNYTGIMIPINNLNPPATVDIIPSHQGWTNQDVKINIEASNDFEDYQTNKVQLNRFSQNFHTYPNKISYAHKRIRISGEVELIKADRPVDDYRIGVSVTYTQRTPLVDGYIIGTTYPIQYVAKLSEIKNKPKKFDVIMTVGNDYYNNLQVGVRYDYPQVWSVHPYTVEFRNLKYELLDVEDFEIKKITLPSGEEIFDRRYTYTATKTGTYKFDVLDNRGRITSKSIEVKIDKVKPNLSIQPSTTKITHDDVVLNVTATDEGGSGVKRIKSPNGQWVNNNKASYTVKENGSYTFVVEDHAGNQSSKSYTVTNIDKTISFEKPAVSSFGSIILKDKPETISTDVTPILIKDWRDGTNQWKLDVTATPMKLVGESFTLPKGSMKLKPVASINRLDGNGSLPKKGFEETQHIDNGKITVLQSNQSRGEFSVVFPKEALELLIDPTTAKKGKYESTLTWDLISAP</sequence>
<name>A0ABW4KCV6_9BACI</name>
<feature type="signal peptide" evidence="2">
    <location>
        <begin position="1"/>
        <end position="21"/>
    </location>
</feature>
<proteinExistence type="predicted"/>
<evidence type="ECO:0000313" key="5">
    <source>
        <dbReference type="Proteomes" id="UP001597301"/>
    </source>
</evidence>
<gene>
    <name evidence="4" type="ORF">ACFSCZ_00500</name>
</gene>
<evidence type="ECO:0000256" key="1">
    <source>
        <dbReference type="SAM" id="Coils"/>
    </source>
</evidence>
<dbReference type="InterPro" id="IPR046240">
    <property type="entry name" value="DUF6273"/>
</dbReference>
<evidence type="ECO:0000259" key="3">
    <source>
        <dbReference type="Pfam" id="PF19789"/>
    </source>
</evidence>
<dbReference type="RefSeq" id="WP_380771483.1">
    <property type="nucleotide sequence ID" value="NZ_JBHUEO010000002.1"/>
</dbReference>
<feature type="domain" description="DUF6273" evidence="3">
    <location>
        <begin position="128"/>
        <end position="308"/>
    </location>
</feature>
<feature type="chain" id="PRO_5045419029" evidence="2">
    <location>
        <begin position="22"/>
        <end position="926"/>
    </location>
</feature>
<keyword evidence="2" id="KW-0732">Signal</keyword>
<protein>
    <submittedName>
        <fullName evidence="4">DUF6273 domain-containing protein</fullName>
    </submittedName>
</protein>
<accession>A0ABW4KCV6</accession>
<dbReference type="Pfam" id="PF19789">
    <property type="entry name" value="DUF6273"/>
    <property type="match status" value="1"/>
</dbReference>
<evidence type="ECO:0000313" key="4">
    <source>
        <dbReference type="EMBL" id="MFD1705228.1"/>
    </source>
</evidence>
<organism evidence="4 5">
    <name type="scientific">Siminovitchia sediminis</name>
    <dbReference type="NCBI Taxonomy" id="1274353"/>
    <lineage>
        <taxon>Bacteria</taxon>
        <taxon>Bacillati</taxon>
        <taxon>Bacillota</taxon>
        <taxon>Bacilli</taxon>
        <taxon>Bacillales</taxon>
        <taxon>Bacillaceae</taxon>
        <taxon>Siminovitchia</taxon>
    </lineage>
</organism>
<keyword evidence="1" id="KW-0175">Coiled coil</keyword>
<comment type="caution">
    <text evidence="4">The sequence shown here is derived from an EMBL/GenBank/DDBJ whole genome shotgun (WGS) entry which is preliminary data.</text>
</comment>
<evidence type="ECO:0000256" key="2">
    <source>
        <dbReference type="SAM" id="SignalP"/>
    </source>
</evidence>
<reference evidence="5" key="1">
    <citation type="journal article" date="2019" name="Int. J. Syst. Evol. Microbiol.">
        <title>The Global Catalogue of Microorganisms (GCM) 10K type strain sequencing project: providing services to taxonomists for standard genome sequencing and annotation.</title>
        <authorList>
            <consortium name="The Broad Institute Genomics Platform"/>
            <consortium name="The Broad Institute Genome Sequencing Center for Infectious Disease"/>
            <person name="Wu L."/>
            <person name="Ma J."/>
        </authorList>
    </citation>
    <scope>NUCLEOTIDE SEQUENCE [LARGE SCALE GENOMIC DNA]</scope>
    <source>
        <strain evidence="5">CGMCC 1.12295</strain>
    </source>
</reference>
<dbReference type="EMBL" id="JBHUEO010000002">
    <property type="protein sequence ID" value="MFD1705228.1"/>
    <property type="molecule type" value="Genomic_DNA"/>
</dbReference>
<keyword evidence="5" id="KW-1185">Reference proteome</keyword>
<dbReference type="Proteomes" id="UP001597301">
    <property type="component" value="Unassembled WGS sequence"/>
</dbReference>